<protein>
    <submittedName>
        <fullName evidence="2">Uncharacterized protein</fullName>
    </submittedName>
</protein>
<dbReference type="RefSeq" id="WP_117731573.1">
    <property type="nucleotide sequence ID" value="NZ_CP027116.1"/>
</dbReference>
<keyword evidence="1" id="KW-0812">Transmembrane</keyword>
<keyword evidence="1" id="KW-0472">Membrane</keyword>
<evidence type="ECO:0000313" key="3">
    <source>
        <dbReference type="Proteomes" id="UP000264960"/>
    </source>
</evidence>
<dbReference type="EMBL" id="CP027116">
    <property type="protein sequence ID" value="AVM25298.1"/>
    <property type="molecule type" value="Genomic_DNA"/>
</dbReference>
<keyword evidence="1" id="KW-1133">Transmembrane helix</keyword>
<reference evidence="2 3" key="1">
    <citation type="submission" date="2018-02" db="EMBL/GenBank/DDBJ databases">
        <title>The complete genome of two Bacillus pumilus strains from Cuatro Cienegas, Coahuila, Mexico.</title>
        <authorList>
            <person name="Zarza E."/>
            <person name="Alcaraz L.D."/>
            <person name="Aguilar-Salinas B."/>
            <person name="Islas A."/>
            <person name="Olmedo-Alvarez G."/>
        </authorList>
    </citation>
    <scope>NUCLEOTIDE SEQUENCE [LARGE SCALE GENOMIC DNA]</scope>
    <source>
        <strain evidence="2 3">145</strain>
    </source>
</reference>
<proteinExistence type="predicted"/>
<dbReference type="AlphaFoldDB" id="A0AAD2PS88"/>
<evidence type="ECO:0000256" key="1">
    <source>
        <dbReference type="SAM" id="Phobius"/>
    </source>
</evidence>
<evidence type="ECO:0000313" key="2">
    <source>
        <dbReference type="EMBL" id="AVM25298.1"/>
    </source>
</evidence>
<accession>A0AAD2PS88</accession>
<feature type="transmembrane region" description="Helical" evidence="1">
    <location>
        <begin position="53"/>
        <end position="70"/>
    </location>
</feature>
<gene>
    <name evidence="2" type="ORF">C5695_16220</name>
</gene>
<organism evidence="2 3">
    <name type="scientific">Bacillus pumilus</name>
    <name type="common">Bacillus mesentericus</name>
    <dbReference type="NCBI Taxonomy" id="1408"/>
    <lineage>
        <taxon>Bacteria</taxon>
        <taxon>Bacillati</taxon>
        <taxon>Bacillota</taxon>
        <taxon>Bacilli</taxon>
        <taxon>Bacillales</taxon>
        <taxon>Bacillaceae</taxon>
        <taxon>Bacillus</taxon>
    </lineage>
</organism>
<name>A0AAD2PS88_BACPU</name>
<dbReference type="Proteomes" id="UP000264960">
    <property type="component" value="Chromosome"/>
</dbReference>
<sequence length="76" mass="8791">MKKLYVSGICFLVFAIVFSAKYITASILLIRNESLSIDIFRGMFDMIPLEVTVVYFIFLIMGILFFILGLKEKKEQ</sequence>